<dbReference type="Proteomes" id="UP001298593">
    <property type="component" value="Unassembled WGS sequence"/>
</dbReference>
<dbReference type="PANTHER" id="PTHR43201:SF5">
    <property type="entry name" value="MEDIUM-CHAIN ACYL-COA LIGASE ACSF2, MITOCHONDRIAL"/>
    <property type="match status" value="1"/>
</dbReference>
<comment type="caution">
    <text evidence="6">The sequence shown here is derived from an EMBL/GenBank/DDBJ whole genome shotgun (WGS) entry which is preliminary data.</text>
</comment>
<feature type="region of interest" description="Disordered" evidence="3">
    <location>
        <begin position="149"/>
        <end position="184"/>
    </location>
</feature>
<organism evidence="6 7">
    <name type="scientific">[Mycobacterium] nativiensis</name>
    <dbReference type="NCBI Taxonomy" id="2855503"/>
    <lineage>
        <taxon>Bacteria</taxon>
        <taxon>Bacillati</taxon>
        <taxon>Actinomycetota</taxon>
        <taxon>Actinomycetes</taxon>
        <taxon>Mycobacteriales</taxon>
        <taxon>Mycobacteriaceae</taxon>
        <taxon>Mycolicibacter</taxon>
    </lineage>
</organism>
<dbReference type="Gene3D" id="3.40.50.12780">
    <property type="entry name" value="N-terminal domain of ligase-like"/>
    <property type="match status" value="1"/>
</dbReference>
<comment type="similarity">
    <text evidence="1">Belongs to the ATP-dependent AMP-binding enzyme family.</text>
</comment>
<evidence type="ECO:0000256" key="1">
    <source>
        <dbReference type="ARBA" id="ARBA00006432"/>
    </source>
</evidence>
<evidence type="ECO:0000259" key="5">
    <source>
        <dbReference type="Pfam" id="PF13193"/>
    </source>
</evidence>
<dbReference type="SUPFAM" id="SSF56801">
    <property type="entry name" value="Acetyl-CoA synthetase-like"/>
    <property type="match status" value="1"/>
</dbReference>
<accession>A0ABU5XT99</accession>
<proteinExistence type="inferred from homology"/>
<dbReference type="InterPro" id="IPR045851">
    <property type="entry name" value="AMP-bd_C_sf"/>
</dbReference>
<evidence type="ECO:0000256" key="2">
    <source>
        <dbReference type="ARBA" id="ARBA00022598"/>
    </source>
</evidence>
<keyword evidence="7" id="KW-1185">Reference proteome</keyword>
<dbReference type="Pfam" id="PF13193">
    <property type="entry name" value="AMP-binding_C"/>
    <property type="match status" value="1"/>
</dbReference>
<dbReference type="PANTHER" id="PTHR43201">
    <property type="entry name" value="ACYL-COA SYNTHETASE"/>
    <property type="match status" value="1"/>
</dbReference>
<evidence type="ECO:0000259" key="4">
    <source>
        <dbReference type="Pfam" id="PF00501"/>
    </source>
</evidence>
<feature type="domain" description="AMP-dependent synthetase/ligase" evidence="4">
    <location>
        <begin position="13"/>
        <end position="368"/>
    </location>
</feature>
<dbReference type="Gene3D" id="3.30.300.30">
    <property type="match status" value="1"/>
</dbReference>
<dbReference type="InterPro" id="IPR000873">
    <property type="entry name" value="AMP-dep_synth/lig_dom"/>
</dbReference>
<evidence type="ECO:0000256" key="3">
    <source>
        <dbReference type="SAM" id="MobiDB-lite"/>
    </source>
</evidence>
<evidence type="ECO:0000313" key="6">
    <source>
        <dbReference type="EMBL" id="MEB3031214.1"/>
    </source>
</evidence>
<dbReference type="PROSITE" id="PS00455">
    <property type="entry name" value="AMP_BINDING"/>
    <property type="match status" value="1"/>
</dbReference>
<feature type="domain" description="AMP-binding enzyme C-terminal" evidence="5">
    <location>
        <begin position="428"/>
        <end position="506"/>
    </location>
</feature>
<dbReference type="InterPro" id="IPR042099">
    <property type="entry name" value="ANL_N_sf"/>
</dbReference>
<dbReference type="Pfam" id="PF00501">
    <property type="entry name" value="AMP-binding"/>
    <property type="match status" value="1"/>
</dbReference>
<evidence type="ECO:0000313" key="7">
    <source>
        <dbReference type="Proteomes" id="UP001298593"/>
    </source>
</evidence>
<dbReference type="InterPro" id="IPR020845">
    <property type="entry name" value="AMP-binding_CS"/>
</dbReference>
<dbReference type="EMBL" id="JAYJJU010000004">
    <property type="protein sequence ID" value="MEB3031214.1"/>
    <property type="molecule type" value="Genomic_DNA"/>
</dbReference>
<gene>
    <name evidence="6" type="ORF">KV113_06545</name>
</gene>
<reference evidence="6 7" key="1">
    <citation type="submission" date="2023-12" db="EMBL/GenBank/DDBJ databases">
        <title>Description of new species of Mycobacterium terrae complex isolated from sewage at the Sao Paulo Zoological Park Foundation in Brazil.</title>
        <authorList>
            <person name="Romagnoli C.L."/>
            <person name="Conceicao E.C."/>
            <person name="Machado E."/>
            <person name="Barreto L.B.P.F."/>
            <person name="Sharma A."/>
            <person name="Silva N.M."/>
            <person name="Marques L.E."/>
            <person name="Juliana M.A."/>
            <person name="Lourenco M.C.S."/>
            <person name="Digiampietri L.A."/>
            <person name="Suffys P.N."/>
            <person name="Viana-Niero C."/>
        </authorList>
    </citation>
    <scope>NUCLEOTIDE SEQUENCE [LARGE SCALE GENOMIC DNA]</scope>
    <source>
        <strain evidence="6 7">MYC340</strain>
    </source>
</reference>
<dbReference type="InterPro" id="IPR025110">
    <property type="entry name" value="AMP-bd_C"/>
</dbReference>
<name>A0ABU5XT99_9MYCO</name>
<protein>
    <submittedName>
        <fullName evidence="6">AMP-binding protein</fullName>
    </submittedName>
</protein>
<keyword evidence="2" id="KW-0436">Ligase</keyword>
<dbReference type="RefSeq" id="WP_224974975.1">
    <property type="nucleotide sequence ID" value="NZ_JAYJJU010000004.1"/>
</dbReference>
<sequence>MRHPWDQRLGVWWIAEDRPEAPAIVAAPSGRTPTFGELVEAAHQVANALRAHGFGYGDVVAYALPNDVDAIVWQLATTEIGLRYISLNTALSADEFAAILQHSGAGALVTHMDYLDRFPDTASAAALRVVVGADAGLATPAGFIAEPDLLAGQPTTPPADRRQGDSIRYSSGTTGKPKGIVRPLDGRDPAEAANAMAVFGRAFSFLPFDGAHLVSTGMHHGGCQSFYLGALNVGQPLAILGRFDAEQTLATIEAHAVTTAYMVPTQFVRMLKLPPEVRDRYNVSSLKSVVHSAAPCPLQVKKDMMAWWGPVIWETYGGTEGAATVAKPNRWLEKPGTAGRTIRGMTVKILDDEGNRLPANVIGNVYIEREDGQRFEYRNDAELTASVHRGAAFTIGDMGYLDDDGYLFICDRAKDMIISGGVNIYPAEVEGVLSSHPAVGDVAVIGIPDPEWGEQVKAVVELVAGTEPSEELAQDIIAYGRARLAGFKCPRSVDFASALPRTEAGKLIKRQIRETYWAGAGRQV</sequence>